<reference evidence="2" key="1">
    <citation type="submission" date="2020-05" db="EMBL/GenBank/DDBJ databases">
        <authorList>
            <person name="Chiriac C."/>
            <person name="Salcher M."/>
            <person name="Ghai R."/>
            <person name="Kavagutti S V."/>
        </authorList>
    </citation>
    <scope>NUCLEOTIDE SEQUENCE</scope>
</reference>
<dbReference type="AlphaFoldDB" id="A0A6J6VND5"/>
<proteinExistence type="predicted"/>
<feature type="region of interest" description="Disordered" evidence="1">
    <location>
        <begin position="84"/>
        <end position="107"/>
    </location>
</feature>
<protein>
    <submittedName>
        <fullName evidence="2">Unannotated protein</fullName>
    </submittedName>
</protein>
<feature type="compositionally biased region" description="Polar residues" evidence="1">
    <location>
        <begin position="98"/>
        <end position="107"/>
    </location>
</feature>
<accession>A0A6J6VND5</accession>
<evidence type="ECO:0000313" key="2">
    <source>
        <dbReference type="EMBL" id="CAB4773952.1"/>
    </source>
</evidence>
<gene>
    <name evidence="2" type="ORF">UFOPK2958_00075</name>
</gene>
<name>A0A6J6VND5_9ZZZZ</name>
<evidence type="ECO:0000256" key="1">
    <source>
        <dbReference type="SAM" id="MobiDB-lite"/>
    </source>
</evidence>
<dbReference type="EMBL" id="CAFAAB010000004">
    <property type="protein sequence ID" value="CAB4773952.1"/>
    <property type="molecule type" value="Genomic_DNA"/>
</dbReference>
<organism evidence="2">
    <name type="scientific">freshwater metagenome</name>
    <dbReference type="NCBI Taxonomy" id="449393"/>
    <lineage>
        <taxon>unclassified sequences</taxon>
        <taxon>metagenomes</taxon>
        <taxon>ecological metagenomes</taxon>
    </lineage>
</organism>
<sequence length="416" mass="43340">MTDEFDRLRAANPATNSTYMHSDLAAVARRAEMPTPNAPTRFAQGFRLKMASAAMAATLLTSGGIVALESGSSPLPVLTLGAASSSTAPKSESPLASGGTSDSKIAGGSQSSMRIWGTYVFSASDRLSSSPDQAPVYRVSGSSDPRGLTIDLAKALGIFDAAVEIKVTDGDFGIPITWYEYTSDNVTISVTASEHGATTWSFWSPTAGVSSSDSLNVNTITKRDLASWSKDVIDGLRFDLSLGDAAYSIYGDQGSVSYQVLVDGIVTDMSVSLGFDNQGKVIWANGSVAKFDRVGNYPLISETAGVDNLSTGSLYGGGPVAMTDDVTGGVGSSDVIPVIGSDDALTPPIIQVLITSATVQLSTQQMTDGSVWLIPMYAYTGTATNEDGTTTESTWSTIAVDPAYLKISVSPTPIVY</sequence>